<evidence type="ECO:0000256" key="1">
    <source>
        <dbReference type="SAM" id="MobiDB-lite"/>
    </source>
</evidence>
<sequence length="112" mass="11783">MGTSSTSMKCDSSGQALVNSMMTPPISVTSNHQRSNELGKSGPDIGVVNGIDSQSIGPEKGVINGINFQAIGPDIATREFNAQLKDNDGELSKFNSEEPTMLILVVNESSLV</sequence>
<organism evidence="2 3">
    <name type="scientific">Castanea mollissima</name>
    <name type="common">Chinese chestnut</name>
    <dbReference type="NCBI Taxonomy" id="60419"/>
    <lineage>
        <taxon>Eukaryota</taxon>
        <taxon>Viridiplantae</taxon>
        <taxon>Streptophyta</taxon>
        <taxon>Embryophyta</taxon>
        <taxon>Tracheophyta</taxon>
        <taxon>Spermatophyta</taxon>
        <taxon>Magnoliopsida</taxon>
        <taxon>eudicotyledons</taxon>
        <taxon>Gunneridae</taxon>
        <taxon>Pentapetalae</taxon>
        <taxon>rosids</taxon>
        <taxon>fabids</taxon>
        <taxon>Fagales</taxon>
        <taxon>Fagaceae</taxon>
        <taxon>Castanea</taxon>
    </lineage>
</organism>
<protein>
    <submittedName>
        <fullName evidence="2">Uncharacterized protein</fullName>
    </submittedName>
</protein>
<dbReference type="OrthoDB" id="10613683at2759"/>
<dbReference type="Proteomes" id="UP000737018">
    <property type="component" value="Unassembled WGS sequence"/>
</dbReference>
<dbReference type="AlphaFoldDB" id="A0A8J4RYA3"/>
<evidence type="ECO:0000313" key="3">
    <source>
        <dbReference type="Proteomes" id="UP000737018"/>
    </source>
</evidence>
<comment type="caution">
    <text evidence="2">The sequence shown here is derived from an EMBL/GenBank/DDBJ whole genome shotgun (WGS) entry which is preliminary data.</text>
</comment>
<feature type="compositionally biased region" description="Polar residues" evidence="1">
    <location>
        <begin position="1"/>
        <end position="38"/>
    </location>
</feature>
<gene>
    <name evidence="2" type="ORF">CMV_004776</name>
</gene>
<evidence type="ECO:0000313" key="2">
    <source>
        <dbReference type="EMBL" id="KAF3971641.1"/>
    </source>
</evidence>
<feature type="region of interest" description="Disordered" evidence="1">
    <location>
        <begin position="1"/>
        <end position="51"/>
    </location>
</feature>
<accession>A0A8J4RYA3</accession>
<proteinExistence type="predicted"/>
<reference evidence="2" key="1">
    <citation type="submission" date="2020-03" db="EMBL/GenBank/DDBJ databases">
        <title>Castanea mollissima Vanexum genome sequencing.</title>
        <authorList>
            <person name="Staton M."/>
        </authorList>
    </citation>
    <scope>NUCLEOTIDE SEQUENCE</scope>
    <source>
        <tissue evidence="2">Leaf</tissue>
    </source>
</reference>
<name>A0A8J4RYA3_9ROSI</name>
<dbReference type="EMBL" id="JRKL02000408">
    <property type="protein sequence ID" value="KAF3971641.1"/>
    <property type="molecule type" value="Genomic_DNA"/>
</dbReference>
<keyword evidence="3" id="KW-1185">Reference proteome</keyword>